<dbReference type="PANTHER" id="PTHR36124">
    <property type="match status" value="1"/>
</dbReference>
<evidence type="ECO:0000313" key="3">
    <source>
        <dbReference type="Proteomes" id="UP000077115"/>
    </source>
</evidence>
<sequence>MGMPNSILYKALVALFSISESSSETIEDALCKWMDVGDLLVREITERPLYMERTRQALDAIKECLKDMKGVSNDDKVYMMCGFVVDPVLIINSFGWRRLVSQEVNALVVTWRAIGLYLEIKDMPLTMAAMMEFMKSYESKNIAYSDQGKQLFEAAISLWTKSVPLIWVSLIDPFLMVLLPKPFLNAVGGQEPAQELVMTVSAGLAVRSWWIRWLELSRGAALHRTPRKTQGGVYFPANGVFKDSTYTKNGYTIAQLTNKLLG</sequence>
<dbReference type="AlphaFoldDB" id="A0A177WL70"/>
<evidence type="ECO:0000313" key="2">
    <source>
        <dbReference type="EMBL" id="OAJ40445.1"/>
    </source>
</evidence>
<dbReference type="InterPro" id="IPR046366">
    <property type="entry name" value="MPAB"/>
</dbReference>
<dbReference type="STRING" id="403673.A0A177WL70"/>
<accession>A0A177WL70</accession>
<keyword evidence="1" id="KW-0732">Signal</keyword>
<organism evidence="2 3">
    <name type="scientific">Batrachochytrium dendrobatidis (strain JEL423)</name>
    <dbReference type="NCBI Taxonomy" id="403673"/>
    <lineage>
        <taxon>Eukaryota</taxon>
        <taxon>Fungi</taxon>
        <taxon>Fungi incertae sedis</taxon>
        <taxon>Chytridiomycota</taxon>
        <taxon>Chytridiomycota incertae sedis</taxon>
        <taxon>Chytridiomycetes</taxon>
        <taxon>Rhizophydiales</taxon>
        <taxon>Rhizophydiales incertae sedis</taxon>
        <taxon>Batrachochytrium</taxon>
    </lineage>
</organism>
<reference evidence="2 3" key="1">
    <citation type="submission" date="2006-10" db="EMBL/GenBank/DDBJ databases">
        <title>The Genome Sequence of Batrachochytrium dendrobatidis JEL423.</title>
        <authorList>
            <consortium name="The Broad Institute Genome Sequencing Platform"/>
            <person name="Birren B."/>
            <person name="Lander E."/>
            <person name="Galagan J."/>
            <person name="Cuomo C."/>
            <person name="Devon K."/>
            <person name="Jaffe D."/>
            <person name="Butler J."/>
            <person name="Alvarez P."/>
            <person name="Gnerre S."/>
            <person name="Grabherr M."/>
            <person name="Kleber M."/>
            <person name="Mauceli E."/>
            <person name="Brockman W."/>
            <person name="Young S."/>
            <person name="LaButti K."/>
            <person name="Sykes S."/>
            <person name="DeCaprio D."/>
            <person name="Crawford M."/>
            <person name="Koehrsen M."/>
            <person name="Engels R."/>
            <person name="Montgomery P."/>
            <person name="Pearson M."/>
            <person name="Howarth C."/>
            <person name="Larson L."/>
            <person name="White J."/>
            <person name="O'Leary S."/>
            <person name="Kodira C."/>
            <person name="Zeng Q."/>
            <person name="Yandava C."/>
            <person name="Alvarado L."/>
            <person name="Longcore J."/>
            <person name="James T."/>
        </authorList>
    </citation>
    <scope>NUCLEOTIDE SEQUENCE [LARGE SCALE GENOMIC DNA]</scope>
    <source>
        <strain evidence="2 3">JEL423</strain>
    </source>
</reference>
<dbReference type="GO" id="GO:0016491">
    <property type="term" value="F:oxidoreductase activity"/>
    <property type="evidence" value="ECO:0007669"/>
    <property type="project" value="InterPro"/>
</dbReference>
<dbReference type="Proteomes" id="UP000077115">
    <property type="component" value="Unassembled WGS sequence"/>
</dbReference>
<evidence type="ECO:0000256" key="1">
    <source>
        <dbReference type="SAM" id="SignalP"/>
    </source>
</evidence>
<protein>
    <recommendedName>
        <fullName evidence="4">ER-bound oxygenase mpaB/mpaB'/Rubber oxygenase catalytic domain-containing protein</fullName>
    </recommendedName>
</protein>
<feature type="signal peptide" evidence="1">
    <location>
        <begin position="1"/>
        <end position="23"/>
    </location>
</feature>
<name>A0A177WL70_BATDL</name>
<feature type="chain" id="PRO_5008077744" description="ER-bound oxygenase mpaB/mpaB'/Rubber oxygenase catalytic domain-containing protein" evidence="1">
    <location>
        <begin position="24"/>
        <end position="262"/>
    </location>
</feature>
<reference evidence="2 3" key="2">
    <citation type="submission" date="2016-05" db="EMBL/GenBank/DDBJ databases">
        <title>Lineage-specific infection strategies underlie the spectrum of fungal disease in amphibians.</title>
        <authorList>
            <person name="Cuomo C.A."/>
            <person name="Farrer R.A."/>
            <person name="James T."/>
            <person name="Longcore J."/>
            <person name="Birren B."/>
        </authorList>
    </citation>
    <scope>NUCLEOTIDE SEQUENCE [LARGE SCALE GENOMIC DNA]</scope>
    <source>
        <strain evidence="2 3">JEL423</strain>
    </source>
</reference>
<dbReference type="EMBL" id="DS022304">
    <property type="protein sequence ID" value="OAJ40445.1"/>
    <property type="molecule type" value="Genomic_DNA"/>
</dbReference>
<dbReference type="VEuPathDB" id="FungiDB:BDEG_24180"/>
<dbReference type="OrthoDB" id="545169at2759"/>
<dbReference type="PANTHER" id="PTHR36124:SF1">
    <property type="entry name" value="ER-BOUND OXYGENASE MPAB_MPAB'_RUBBER OXYGENASE CATALYTIC DOMAIN-CONTAINING PROTEIN"/>
    <property type="match status" value="1"/>
</dbReference>
<evidence type="ECO:0008006" key="4">
    <source>
        <dbReference type="Google" id="ProtNLM"/>
    </source>
</evidence>
<gene>
    <name evidence="2" type="ORF">BDEG_24180</name>
</gene>
<proteinExistence type="predicted"/>